<evidence type="ECO:0000256" key="1">
    <source>
        <dbReference type="SAM" id="MobiDB-lite"/>
    </source>
</evidence>
<dbReference type="OrthoDB" id="2680583at2"/>
<organism evidence="2 3">
    <name type="scientific">Brevibacillus invocatus</name>
    <dbReference type="NCBI Taxonomy" id="173959"/>
    <lineage>
        <taxon>Bacteria</taxon>
        <taxon>Bacillati</taxon>
        <taxon>Bacillota</taxon>
        <taxon>Bacilli</taxon>
        <taxon>Bacillales</taxon>
        <taxon>Paenibacillaceae</taxon>
        <taxon>Brevibacillus</taxon>
    </lineage>
</organism>
<gene>
    <name evidence="2" type="ORF">EDM52_08400</name>
</gene>
<dbReference type="AlphaFoldDB" id="A0A3M8CGZ6"/>
<comment type="caution">
    <text evidence="2">The sequence shown here is derived from an EMBL/GenBank/DDBJ whole genome shotgun (WGS) entry which is preliminary data.</text>
</comment>
<name>A0A3M8CGZ6_9BACL</name>
<sequence>MSLNRYTYVHNNPINNIDPTGNYCVSADGKNAHGGGCNNSTSKYLGNDLTGDPIISKGKLTGYIGINGPGTLDKTNYWDSYGYVPGLGSIRFGKEIDMGVKGWSVRFDKGMVGTATQDHAHVFGPKGQEWSQNTDGSPHDKNRNSPGDPPNSMKKELKKKFGWDWNAKAKAYNDSQKFSIYDGESGLRFSSYAEMDAYRMGFTVPVLIPSGQVVEMTSPNIRMSPGVRVRFVIP</sequence>
<protein>
    <recommendedName>
        <fullName evidence="4">RHS repeat-associated core domain-containing protein</fullName>
    </recommendedName>
</protein>
<feature type="region of interest" description="Disordered" evidence="1">
    <location>
        <begin position="123"/>
        <end position="155"/>
    </location>
</feature>
<evidence type="ECO:0008006" key="4">
    <source>
        <dbReference type="Google" id="ProtNLM"/>
    </source>
</evidence>
<dbReference type="RefSeq" id="WP_122908564.1">
    <property type="nucleotide sequence ID" value="NZ_CBCSBE010000047.1"/>
</dbReference>
<dbReference type="Proteomes" id="UP000282028">
    <property type="component" value="Unassembled WGS sequence"/>
</dbReference>
<keyword evidence="3" id="KW-1185">Reference proteome</keyword>
<proteinExistence type="predicted"/>
<evidence type="ECO:0000313" key="2">
    <source>
        <dbReference type="EMBL" id="RNB74992.1"/>
    </source>
</evidence>
<evidence type="ECO:0000313" key="3">
    <source>
        <dbReference type="Proteomes" id="UP000282028"/>
    </source>
</evidence>
<dbReference type="EMBL" id="RHHR01000011">
    <property type="protein sequence ID" value="RNB74992.1"/>
    <property type="molecule type" value="Genomic_DNA"/>
</dbReference>
<reference evidence="2 3" key="1">
    <citation type="submission" date="2018-10" db="EMBL/GenBank/DDBJ databases">
        <title>Phylogenomics of Brevibacillus.</title>
        <authorList>
            <person name="Dunlap C."/>
        </authorList>
    </citation>
    <scope>NUCLEOTIDE SEQUENCE [LARGE SCALE GENOMIC DNA]</scope>
    <source>
        <strain evidence="2 3">JCM 12215</strain>
    </source>
</reference>
<accession>A0A3M8CGZ6</accession>